<accession>A0AA41Z6U3</accession>
<dbReference type="Proteomes" id="UP001165565">
    <property type="component" value="Unassembled WGS sequence"/>
</dbReference>
<keyword evidence="2" id="KW-1185">Reference proteome</keyword>
<dbReference type="InterPro" id="IPR011200">
    <property type="entry name" value="UCP012608"/>
</dbReference>
<dbReference type="AlphaFoldDB" id="A0AA41Z6U3"/>
<evidence type="ECO:0000313" key="1">
    <source>
        <dbReference type="EMBL" id="MCW6535072.1"/>
    </source>
</evidence>
<name>A0AA41Z6U3_9SPHN</name>
<dbReference type="EMBL" id="JANFAV010000005">
    <property type="protein sequence ID" value="MCW6535072.1"/>
    <property type="molecule type" value="Genomic_DNA"/>
</dbReference>
<protein>
    <submittedName>
        <fullName evidence="1">DUF2332 domain-containing protein</fullName>
    </submittedName>
</protein>
<dbReference type="PIRSF" id="PIRSF012608">
    <property type="entry name" value="UCP012608"/>
    <property type="match status" value="1"/>
</dbReference>
<proteinExistence type="predicted"/>
<comment type="caution">
    <text evidence="1">The sequence shown here is derived from an EMBL/GenBank/DDBJ whole genome shotgun (WGS) entry which is preliminary data.</text>
</comment>
<sequence length="367" mass="39647">MATEENVRGAFHIQEFYCRHMDAPMYARLCAAIGDGLTRASRTGARVLDWPGEPTRDALPLRLCGGLHALVRAEHDAGLAGVFAGEVTEPGAIAAAVNAALVAHDDTIFPWLDGPPQTNEPGRSGALILGLMEIARRYGPKIELLEIGSSAGLNLLIDRYAFDLGGVRVGPPDSPVTIRPEWRGDPPAPVDIDIVSVRGCDVQPLDATDAAVEARLLAYVWPETPARAERLGRAIAMQRARSVDLVRADAADWIEARLAEPQAAGVTRVLMHSVVWQYLPEEVANRIRAAMAAAGARATAERPLGWVMMEPNRAFAQQIVRVKSWPGQTEWHVLATAHAHGTWVRNGILDEDRVGYDLPASAKVEAG</sequence>
<evidence type="ECO:0000313" key="2">
    <source>
        <dbReference type="Proteomes" id="UP001165565"/>
    </source>
</evidence>
<dbReference type="Pfam" id="PF10094">
    <property type="entry name" value="DUF2332"/>
    <property type="match status" value="1"/>
</dbReference>
<dbReference type="RefSeq" id="WP_265268780.1">
    <property type="nucleotide sequence ID" value="NZ_JANFAV010000005.1"/>
</dbReference>
<reference evidence="1" key="1">
    <citation type="submission" date="2022-06" db="EMBL/GenBank/DDBJ databases">
        <title>Sphingomonas sp. nov. isolated from rhizosphere soil of tomato.</title>
        <authorList>
            <person name="Dong H."/>
            <person name="Gao R."/>
        </authorList>
    </citation>
    <scope>NUCLEOTIDE SEQUENCE</scope>
    <source>
        <strain evidence="1">MMSM24</strain>
    </source>
</reference>
<organism evidence="1 2">
    <name type="scientific">Sphingomonas lycopersici</name>
    <dbReference type="NCBI Taxonomy" id="2951807"/>
    <lineage>
        <taxon>Bacteria</taxon>
        <taxon>Pseudomonadati</taxon>
        <taxon>Pseudomonadota</taxon>
        <taxon>Alphaproteobacteria</taxon>
        <taxon>Sphingomonadales</taxon>
        <taxon>Sphingomonadaceae</taxon>
        <taxon>Sphingomonas</taxon>
    </lineage>
</organism>
<gene>
    <name evidence="1" type="ORF">NEE01_09765</name>
</gene>